<accession>A0AAW0PGL8</accession>
<evidence type="ECO:0000313" key="1">
    <source>
        <dbReference type="EMBL" id="KAK7916328.1"/>
    </source>
</evidence>
<organism evidence="1 2">
    <name type="scientific">Mugilogobius chulae</name>
    <name type="common">yellowstripe goby</name>
    <dbReference type="NCBI Taxonomy" id="88201"/>
    <lineage>
        <taxon>Eukaryota</taxon>
        <taxon>Metazoa</taxon>
        <taxon>Chordata</taxon>
        <taxon>Craniata</taxon>
        <taxon>Vertebrata</taxon>
        <taxon>Euteleostomi</taxon>
        <taxon>Actinopterygii</taxon>
        <taxon>Neopterygii</taxon>
        <taxon>Teleostei</taxon>
        <taxon>Neoteleostei</taxon>
        <taxon>Acanthomorphata</taxon>
        <taxon>Gobiaria</taxon>
        <taxon>Gobiiformes</taxon>
        <taxon>Gobioidei</taxon>
        <taxon>Gobiidae</taxon>
        <taxon>Gobionellinae</taxon>
        <taxon>Mugilogobius</taxon>
    </lineage>
</organism>
<evidence type="ECO:0000313" key="2">
    <source>
        <dbReference type="Proteomes" id="UP001460270"/>
    </source>
</evidence>
<protein>
    <submittedName>
        <fullName evidence="1">Uncharacterized protein</fullName>
    </submittedName>
</protein>
<keyword evidence="2" id="KW-1185">Reference proteome</keyword>
<reference evidence="2" key="1">
    <citation type="submission" date="2024-04" db="EMBL/GenBank/DDBJ databases">
        <title>Salinicola lusitanus LLJ914,a marine bacterium isolated from the Okinawa Trough.</title>
        <authorList>
            <person name="Li J."/>
        </authorList>
    </citation>
    <scope>NUCLEOTIDE SEQUENCE [LARGE SCALE GENOMIC DNA]</scope>
</reference>
<dbReference type="AlphaFoldDB" id="A0AAW0PGL8"/>
<dbReference type="EMBL" id="JBBPFD010000008">
    <property type="protein sequence ID" value="KAK7916328.1"/>
    <property type="molecule type" value="Genomic_DNA"/>
</dbReference>
<comment type="caution">
    <text evidence="1">The sequence shown here is derived from an EMBL/GenBank/DDBJ whole genome shotgun (WGS) entry which is preliminary data.</text>
</comment>
<dbReference type="Proteomes" id="UP001460270">
    <property type="component" value="Unassembled WGS sequence"/>
</dbReference>
<proteinExistence type="predicted"/>
<name>A0AAW0PGL8_9GOBI</name>
<sequence length="102" mass="11430">MRAESQRQESGQGRPGFPVHTHLLQLIQEETEAFPGHSRDQKVLLGIPHQRGVHEASDSSVNSSQQFFSEFLVWDRAPHSISQVASNHPAEETHIHVITQSS</sequence>
<gene>
    <name evidence="1" type="ORF">WMY93_012089</name>
</gene>